<sequence>MYHILVILLHRPFMTKGHLYSRTASYDCLFACTQTAIRLAFILRSYCCTFTIRRSPYFIAYSAYVAATILIRVAAHQQSANVMTALRACLNILQDNEKTNSGVHRANFVLSQLLRATGQEHLRVSPDSERDIHTW</sequence>
<organism evidence="1 2">
    <name type="scientific">Coniosporium uncinatum</name>
    <dbReference type="NCBI Taxonomy" id="93489"/>
    <lineage>
        <taxon>Eukaryota</taxon>
        <taxon>Fungi</taxon>
        <taxon>Dikarya</taxon>
        <taxon>Ascomycota</taxon>
        <taxon>Pezizomycotina</taxon>
        <taxon>Dothideomycetes</taxon>
        <taxon>Dothideomycetes incertae sedis</taxon>
        <taxon>Coniosporium</taxon>
    </lineage>
</organism>
<accession>A0ACC3DKI1</accession>
<feature type="non-terminal residue" evidence="1">
    <location>
        <position position="135"/>
    </location>
</feature>
<evidence type="ECO:0000313" key="1">
    <source>
        <dbReference type="EMBL" id="KAK3077080.1"/>
    </source>
</evidence>
<dbReference type="EMBL" id="JAWDJW010003234">
    <property type="protein sequence ID" value="KAK3077080.1"/>
    <property type="molecule type" value="Genomic_DNA"/>
</dbReference>
<name>A0ACC3DKI1_9PEZI</name>
<protein>
    <submittedName>
        <fullName evidence="1">Uncharacterized protein</fullName>
    </submittedName>
</protein>
<proteinExistence type="predicted"/>
<gene>
    <name evidence="1" type="ORF">LTS18_011259</name>
</gene>
<keyword evidence="2" id="KW-1185">Reference proteome</keyword>
<evidence type="ECO:0000313" key="2">
    <source>
        <dbReference type="Proteomes" id="UP001186974"/>
    </source>
</evidence>
<dbReference type="Proteomes" id="UP001186974">
    <property type="component" value="Unassembled WGS sequence"/>
</dbReference>
<reference evidence="1" key="1">
    <citation type="submission" date="2024-09" db="EMBL/GenBank/DDBJ databases">
        <title>Black Yeasts Isolated from many extreme environments.</title>
        <authorList>
            <person name="Coleine C."/>
            <person name="Stajich J.E."/>
            <person name="Selbmann L."/>
        </authorList>
    </citation>
    <scope>NUCLEOTIDE SEQUENCE</scope>
    <source>
        <strain evidence="1">CCFEE 5737</strain>
    </source>
</reference>
<comment type="caution">
    <text evidence="1">The sequence shown here is derived from an EMBL/GenBank/DDBJ whole genome shotgun (WGS) entry which is preliminary data.</text>
</comment>